<evidence type="ECO:0000313" key="1">
    <source>
        <dbReference type="EnsemblMetazoa" id="AALB014641-PA"/>
    </source>
</evidence>
<sequence>MSRKSWKTHRYDELPYEILCLIFDRLDLSSLKCASLTCHRWCEIIFSGRYIKRFTLYVPLVRWPVHVKDGLSSPFRRHGEDAGDSKRLILLKAVKRSNRVYRNLTLELEDRSDCNRSATGTLYALLQPHRLEQLVSLRIVLKQEASQLLEMVVKTIPKMSQLHDLLLNGCCSSSTLHRLHSDSVRRLELDTIVPQQLEMPRYLQLGFTCNVLAVIIALSEVNSVLLKLLQLAPVEEFAIPYCSGDAR</sequence>
<dbReference type="PROSITE" id="PS50181">
    <property type="entry name" value="FBOX"/>
    <property type="match status" value="1"/>
</dbReference>
<dbReference type="Pfam" id="PF12937">
    <property type="entry name" value="F-box-like"/>
    <property type="match status" value="1"/>
</dbReference>
<dbReference type="VEuPathDB" id="VectorBase:AALB014641"/>
<dbReference type="Gene3D" id="1.20.1280.50">
    <property type="match status" value="1"/>
</dbReference>
<dbReference type="EnsemblMetazoa" id="AALB014641-RA">
    <property type="protein sequence ID" value="AALB014641-PA"/>
    <property type="gene ID" value="AALB014641"/>
</dbReference>
<name>A0A182FYE9_ANOAL</name>
<accession>A0A182FYE9</accession>
<dbReference type="AlphaFoldDB" id="A0A182FYE9"/>
<dbReference type="InterPro" id="IPR036047">
    <property type="entry name" value="F-box-like_dom_sf"/>
</dbReference>
<reference evidence="1" key="2">
    <citation type="submission" date="2022-08" db="UniProtKB">
        <authorList>
            <consortium name="EnsemblMetazoa"/>
        </authorList>
    </citation>
    <scope>IDENTIFICATION</scope>
    <source>
        <strain evidence="1">STECLA/ALBI9_A</strain>
    </source>
</reference>
<dbReference type="SUPFAM" id="SSF81383">
    <property type="entry name" value="F-box domain"/>
    <property type="match status" value="1"/>
</dbReference>
<dbReference type="Proteomes" id="UP000069272">
    <property type="component" value="Chromosome 3R"/>
</dbReference>
<dbReference type="InterPro" id="IPR001810">
    <property type="entry name" value="F-box_dom"/>
</dbReference>
<organism evidence="1 2">
    <name type="scientific">Anopheles albimanus</name>
    <name type="common">New world malaria mosquito</name>
    <dbReference type="NCBI Taxonomy" id="7167"/>
    <lineage>
        <taxon>Eukaryota</taxon>
        <taxon>Metazoa</taxon>
        <taxon>Ecdysozoa</taxon>
        <taxon>Arthropoda</taxon>
        <taxon>Hexapoda</taxon>
        <taxon>Insecta</taxon>
        <taxon>Pterygota</taxon>
        <taxon>Neoptera</taxon>
        <taxon>Endopterygota</taxon>
        <taxon>Diptera</taxon>
        <taxon>Nematocera</taxon>
        <taxon>Culicoidea</taxon>
        <taxon>Culicidae</taxon>
        <taxon>Anophelinae</taxon>
        <taxon>Anopheles</taxon>
    </lineage>
</organism>
<proteinExistence type="predicted"/>
<dbReference type="VEuPathDB" id="VectorBase:AALB20_031222"/>
<dbReference type="CDD" id="cd09917">
    <property type="entry name" value="F-box_SF"/>
    <property type="match status" value="1"/>
</dbReference>
<evidence type="ECO:0000313" key="2">
    <source>
        <dbReference type="Proteomes" id="UP000069272"/>
    </source>
</evidence>
<dbReference type="SMART" id="SM00256">
    <property type="entry name" value="FBOX"/>
    <property type="match status" value="1"/>
</dbReference>
<keyword evidence="2" id="KW-1185">Reference proteome</keyword>
<reference evidence="1 2" key="1">
    <citation type="journal article" date="2017" name="G3 (Bethesda)">
        <title>The Physical Genome Mapping of Anopheles albimanus Corrected Scaffold Misassemblies and Identified Interarm Rearrangements in Genus Anopheles.</title>
        <authorList>
            <person name="Artemov G.N."/>
            <person name="Peery A.N."/>
            <person name="Jiang X."/>
            <person name="Tu Z."/>
            <person name="Stegniy V.N."/>
            <person name="Sharakhova M.V."/>
            <person name="Sharakhov I.V."/>
        </authorList>
    </citation>
    <scope>NUCLEOTIDE SEQUENCE [LARGE SCALE GENOMIC DNA]</scope>
    <source>
        <strain evidence="1 2">ALBI9_A</strain>
    </source>
</reference>
<protein>
    <submittedName>
        <fullName evidence="1">F-box domain-containing protein</fullName>
    </submittedName>
</protein>